<accession>A0A485M605</accession>
<sequence>MFTKKDKQQKDDIVGLLGNGTSFEGVLKFKGTVRIDGNFTGEIDTNGMVIIGNTAMVNAQIRAENIIIHGEMHGEVNAHKKLELKAGGKLFGNVKTSSLTIENGVIFNGYCKMVREEPRKLREAEPLPQPSDASEPSQA</sequence>
<proteinExistence type="predicted"/>
<dbReference type="InterPro" id="IPR007607">
    <property type="entry name" value="BacA/B"/>
</dbReference>
<gene>
    <name evidence="2" type="ORF">SCFA_750011</name>
</gene>
<protein>
    <submittedName>
        <fullName evidence="2">Polymer-forming cytoskeletal</fullName>
    </submittedName>
</protein>
<name>A0A485M605_9ZZZZ</name>
<reference evidence="2" key="1">
    <citation type="submission" date="2019-03" db="EMBL/GenBank/DDBJ databases">
        <authorList>
            <person name="Hao L."/>
        </authorList>
    </citation>
    <scope>NUCLEOTIDE SEQUENCE</scope>
</reference>
<evidence type="ECO:0000313" key="2">
    <source>
        <dbReference type="EMBL" id="VFU17939.1"/>
    </source>
</evidence>
<dbReference type="AlphaFoldDB" id="A0A485M605"/>
<dbReference type="PANTHER" id="PTHR35024:SF4">
    <property type="entry name" value="POLYMER-FORMING CYTOSKELETAL PROTEIN"/>
    <property type="match status" value="1"/>
</dbReference>
<dbReference type="EMBL" id="CAADRM010000142">
    <property type="protein sequence ID" value="VFU17939.1"/>
    <property type="molecule type" value="Genomic_DNA"/>
</dbReference>
<feature type="region of interest" description="Disordered" evidence="1">
    <location>
        <begin position="120"/>
        <end position="139"/>
    </location>
</feature>
<dbReference type="Pfam" id="PF04519">
    <property type="entry name" value="Bactofilin"/>
    <property type="match status" value="1"/>
</dbReference>
<dbReference type="PANTHER" id="PTHR35024">
    <property type="entry name" value="HYPOTHETICAL CYTOSOLIC PROTEIN"/>
    <property type="match status" value="1"/>
</dbReference>
<evidence type="ECO:0000256" key="1">
    <source>
        <dbReference type="SAM" id="MobiDB-lite"/>
    </source>
</evidence>
<organism evidence="2">
    <name type="scientific">anaerobic digester metagenome</name>
    <dbReference type="NCBI Taxonomy" id="1263854"/>
    <lineage>
        <taxon>unclassified sequences</taxon>
        <taxon>metagenomes</taxon>
        <taxon>ecological metagenomes</taxon>
    </lineage>
</organism>